<dbReference type="NCBIfam" id="TIGR01444">
    <property type="entry name" value="fkbM_fam"/>
    <property type="match status" value="1"/>
</dbReference>
<name>A0A3R8RBW0_9SPHN</name>
<dbReference type="RefSeq" id="WP_125229406.1">
    <property type="nucleotide sequence ID" value="NZ_RWJI01000001.1"/>
</dbReference>
<dbReference type="Proteomes" id="UP000268553">
    <property type="component" value="Unassembled WGS sequence"/>
</dbReference>
<dbReference type="InterPro" id="IPR006342">
    <property type="entry name" value="FkbM_mtfrase"/>
</dbReference>
<dbReference type="InterPro" id="IPR052514">
    <property type="entry name" value="SAM-dependent_MTase"/>
</dbReference>
<dbReference type="PANTHER" id="PTHR34203">
    <property type="entry name" value="METHYLTRANSFERASE, FKBM FAMILY PROTEIN"/>
    <property type="match status" value="1"/>
</dbReference>
<comment type="caution">
    <text evidence="2">The sequence shown here is derived from an EMBL/GenBank/DDBJ whole genome shotgun (WGS) entry which is preliminary data.</text>
</comment>
<dbReference type="Gene3D" id="3.40.50.150">
    <property type="entry name" value="Vaccinia Virus protein VP39"/>
    <property type="match status" value="1"/>
</dbReference>
<dbReference type="AlphaFoldDB" id="A0A3R8RBW0"/>
<keyword evidence="2" id="KW-0489">Methyltransferase</keyword>
<evidence type="ECO:0000313" key="2">
    <source>
        <dbReference type="EMBL" id="RRQ51391.1"/>
    </source>
</evidence>
<dbReference type="PANTHER" id="PTHR34203:SF15">
    <property type="entry name" value="SLL1173 PROTEIN"/>
    <property type="match status" value="1"/>
</dbReference>
<dbReference type="GO" id="GO:0008168">
    <property type="term" value="F:methyltransferase activity"/>
    <property type="evidence" value="ECO:0007669"/>
    <property type="project" value="UniProtKB-KW"/>
</dbReference>
<organism evidence="2 3">
    <name type="scientific">Sphingorhabdus wooponensis</name>
    <dbReference type="NCBI Taxonomy" id="940136"/>
    <lineage>
        <taxon>Bacteria</taxon>
        <taxon>Pseudomonadati</taxon>
        <taxon>Pseudomonadota</taxon>
        <taxon>Alphaproteobacteria</taxon>
        <taxon>Sphingomonadales</taxon>
        <taxon>Sphingomonadaceae</taxon>
        <taxon>Sphingorhabdus</taxon>
    </lineage>
</organism>
<dbReference type="SUPFAM" id="SSF53335">
    <property type="entry name" value="S-adenosyl-L-methionine-dependent methyltransferases"/>
    <property type="match status" value="1"/>
</dbReference>
<keyword evidence="3" id="KW-1185">Reference proteome</keyword>
<protein>
    <submittedName>
        <fullName evidence="2">FkbM family methyltransferase</fullName>
    </submittedName>
</protein>
<proteinExistence type="predicted"/>
<dbReference type="OrthoDB" id="7542440at2"/>
<accession>A0A3R8RBW0</accession>
<evidence type="ECO:0000259" key="1">
    <source>
        <dbReference type="Pfam" id="PF05050"/>
    </source>
</evidence>
<dbReference type="GO" id="GO:0032259">
    <property type="term" value="P:methylation"/>
    <property type="evidence" value="ECO:0007669"/>
    <property type="project" value="UniProtKB-KW"/>
</dbReference>
<feature type="domain" description="Methyltransferase FkbM" evidence="1">
    <location>
        <begin position="78"/>
        <end position="233"/>
    </location>
</feature>
<keyword evidence="2" id="KW-0808">Transferase</keyword>
<evidence type="ECO:0000313" key="3">
    <source>
        <dbReference type="Proteomes" id="UP000268553"/>
    </source>
</evidence>
<dbReference type="InterPro" id="IPR029063">
    <property type="entry name" value="SAM-dependent_MTases_sf"/>
</dbReference>
<dbReference type="Pfam" id="PF05050">
    <property type="entry name" value="Methyltransf_21"/>
    <property type="match status" value="1"/>
</dbReference>
<sequence>MTSADFLIKQLKKAVFLPYAKLRAKLGGEGTGFSRSSYGVLMKTNWRDRTFIYCRFAVYGHGLSDYLKGLSRPFVFLDIGANQGLYSLIAGQNPHCTRAIALEPVPDTFVRLSQNIKANKLQDKVQAVQAALSNQAGTAKIVFDAAHSGLASLRNDGADGLDITTINMPAFDDLLGDPEMLVIKVDVEGHEAAVMAELVKSRFLSRIESVFYEVDAKWSDANGLRAILESGGFTHFETVGRGKHYDVLATRQPSATHKEV</sequence>
<reference evidence="2 3" key="1">
    <citation type="submission" date="2018-12" db="EMBL/GenBank/DDBJ databases">
        <authorList>
            <person name="Kim S.-J."/>
            <person name="Jung G.-Y."/>
        </authorList>
    </citation>
    <scope>NUCLEOTIDE SEQUENCE [LARGE SCALE GENOMIC DNA]</scope>
    <source>
        <strain evidence="2 3">03SU3-P</strain>
    </source>
</reference>
<gene>
    <name evidence="2" type="ORF">D7D48_00285</name>
</gene>
<dbReference type="EMBL" id="RWJI01000001">
    <property type="protein sequence ID" value="RRQ51391.1"/>
    <property type="molecule type" value="Genomic_DNA"/>
</dbReference>